<keyword evidence="3" id="KW-0808">Transferase</keyword>
<dbReference type="InterPro" id="IPR052648">
    <property type="entry name" value="Ser-tRNA(Sec)_kinase"/>
</dbReference>
<dbReference type="EMBL" id="JAIZAY010000017">
    <property type="protein sequence ID" value="KAJ8025660.1"/>
    <property type="molecule type" value="Genomic_DNA"/>
</dbReference>
<name>A0A9Q0YND7_HOLLE</name>
<dbReference type="Pfam" id="PF08433">
    <property type="entry name" value="KTI12"/>
    <property type="match status" value="1"/>
</dbReference>
<protein>
    <submittedName>
        <fullName evidence="3">L-seryl-tRNA(Sec) kinase</fullName>
    </submittedName>
</protein>
<dbReference type="PANTHER" id="PTHR20873:SF0">
    <property type="entry name" value="L-SERYL-TRNA(SEC) KINASE"/>
    <property type="match status" value="1"/>
</dbReference>
<dbReference type="PANTHER" id="PTHR20873">
    <property type="entry name" value="L-SERYL-TRNA(SEC) KINASE"/>
    <property type="match status" value="1"/>
</dbReference>
<dbReference type="Proteomes" id="UP001152320">
    <property type="component" value="Chromosome 17"/>
</dbReference>
<keyword evidence="4" id="KW-1185">Reference proteome</keyword>
<organism evidence="3 4">
    <name type="scientific">Holothuria leucospilota</name>
    <name type="common">Black long sea cucumber</name>
    <name type="synonym">Mertensiothuria leucospilota</name>
    <dbReference type="NCBI Taxonomy" id="206669"/>
    <lineage>
        <taxon>Eukaryota</taxon>
        <taxon>Metazoa</taxon>
        <taxon>Echinodermata</taxon>
        <taxon>Eleutherozoa</taxon>
        <taxon>Echinozoa</taxon>
        <taxon>Holothuroidea</taxon>
        <taxon>Aspidochirotacea</taxon>
        <taxon>Aspidochirotida</taxon>
        <taxon>Holothuriidae</taxon>
        <taxon>Holothuria</taxon>
    </lineage>
</organism>
<keyword evidence="2" id="KW-0067">ATP-binding</keyword>
<evidence type="ECO:0000256" key="1">
    <source>
        <dbReference type="ARBA" id="ARBA00022741"/>
    </source>
</evidence>
<gene>
    <name evidence="3" type="ORF">HOLleu_33279</name>
</gene>
<evidence type="ECO:0000256" key="2">
    <source>
        <dbReference type="ARBA" id="ARBA00022840"/>
    </source>
</evidence>
<evidence type="ECO:0000313" key="4">
    <source>
        <dbReference type="Proteomes" id="UP001152320"/>
    </source>
</evidence>
<proteinExistence type="predicted"/>
<dbReference type="InterPro" id="IPR027417">
    <property type="entry name" value="P-loop_NTPase"/>
</dbReference>
<evidence type="ECO:0000313" key="3">
    <source>
        <dbReference type="EMBL" id="KAJ8025660.1"/>
    </source>
</evidence>
<keyword evidence="1" id="KW-0547">Nucleotide-binding</keyword>
<dbReference type="SUPFAM" id="SSF52540">
    <property type="entry name" value="P-loop containing nucleoside triphosphate hydrolases"/>
    <property type="match status" value="1"/>
</dbReference>
<keyword evidence="3" id="KW-0418">Kinase</keyword>
<dbReference type="GO" id="GO:0000049">
    <property type="term" value="F:tRNA binding"/>
    <property type="evidence" value="ECO:0007669"/>
    <property type="project" value="TreeGrafter"/>
</dbReference>
<comment type="caution">
    <text evidence="3">The sequence shown here is derived from an EMBL/GenBank/DDBJ whole genome shotgun (WGS) entry which is preliminary data.</text>
</comment>
<dbReference type="GO" id="GO:0016301">
    <property type="term" value="F:kinase activity"/>
    <property type="evidence" value="ECO:0007669"/>
    <property type="project" value="UniProtKB-KW"/>
</dbReference>
<reference evidence="3" key="1">
    <citation type="submission" date="2021-10" db="EMBL/GenBank/DDBJ databases">
        <title>Tropical sea cucumber genome reveals ecological adaptation and Cuvierian tubules defense mechanism.</title>
        <authorList>
            <person name="Chen T."/>
        </authorList>
    </citation>
    <scope>NUCLEOTIDE SEQUENCE</scope>
    <source>
        <strain evidence="3">Nanhai2018</strain>
        <tissue evidence="3">Muscle</tissue>
    </source>
</reference>
<dbReference type="InterPro" id="IPR013641">
    <property type="entry name" value="KTI12/PSTK"/>
</dbReference>
<dbReference type="AlphaFoldDB" id="A0A9Q0YND7"/>
<dbReference type="Gene3D" id="3.40.50.300">
    <property type="entry name" value="P-loop containing nucleotide triphosphate hydrolases"/>
    <property type="match status" value="1"/>
</dbReference>
<dbReference type="OrthoDB" id="9972657at2759"/>
<dbReference type="GO" id="GO:0005524">
    <property type="term" value="F:ATP binding"/>
    <property type="evidence" value="ECO:0007669"/>
    <property type="project" value="UniProtKB-KW"/>
</dbReference>
<accession>A0A9Q0YND7</accession>
<sequence length="361" mass="41150">MASSVCLTLISGIPASGKTTLAEIFVEFVHSIPFDLHVLEEKGRLKVIHIPFDDVIPNNLQLEEESPSSTWRQCRKKIVSYMDDILDSLITKQLTLVEAYSYLQTKNASVEGQTKEEIMVFNNLQQVLWRQLKLESSTANKKPLATIFILDDNFFYRSMRYEYFQLARNHSIGFCQVHITCPYQVASCRNKQRSSPITEETYVNMMAKLEEPDSSKASWEIDYLLVDGETEFNHLEVSQIWGLVQYALENPVPPIPEEDDEEKELSRVIGQTSILHQADQILRKCVSESMLKAKNYAQETCDLKSFASKVNQARTSLLDSIREGAIGLPPLTVAGENKGENVKNEEFERALQKLYHNSLNS</sequence>